<accession>A0AAR2JAH4</accession>
<dbReference type="Ensembl" id="ENSPNAT00000060608.1">
    <property type="protein sequence ID" value="ENSPNAP00000048935.1"/>
    <property type="gene ID" value="ENSPNAG00000035373.1"/>
</dbReference>
<dbReference type="GeneTree" id="ENSGT00990000209936"/>
<dbReference type="PROSITE" id="PS51257">
    <property type="entry name" value="PROKAR_LIPOPROTEIN"/>
    <property type="match status" value="1"/>
</dbReference>
<dbReference type="Proteomes" id="UP001501920">
    <property type="component" value="Chromosome 18"/>
</dbReference>
<keyword evidence="2" id="KW-1185">Reference proteome</keyword>
<proteinExistence type="predicted"/>
<reference evidence="1" key="2">
    <citation type="submission" date="2025-08" db="UniProtKB">
        <authorList>
            <consortium name="Ensembl"/>
        </authorList>
    </citation>
    <scope>IDENTIFICATION</scope>
</reference>
<name>A0AAR2JAH4_PYGNA</name>
<reference evidence="1 2" key="1">
    <citation type="submission" date="2020-10" db="EMBL/GenBank/DDBJ databases">
        <title>Pygocentrus nattereri (red-bellied piranha) genome, fPygNat1, primary haplotype.</title>
        <authorList>
            <person name="Myers G."/>
            <person name="Meyer A."/>
            <person name="Karagic N."/>
            <person name="Pippel M."/>
            <person name="Winkler S."/>
            <person name="Tracey A."/>
            <person name="Wood J."/>
            <person name="Formenti G."/>
            <person name="Howe K."/>
            <person name="Fedrigo O."/>
            <person name="Jarvis E.D."/>
        </authorList>
    </citation>
    <scope>NUCLEOTIDE SEQUENCE [LARGE SCALE GENOMIC DNA]</scope>
</reference>
<reference evidence="1" key="3">
    <citation type="submission" date="2025-09" db="UniProtKB">
        <authorList>
            <consortium name="Ensembl"/>
        </authorList>
    </citation>
    <scope>IDENTIFICATION</scope>
</reference>
<evidence type="ECO:0000313" key="2">
    <source>
        <dbReference type="Proteomes" id="UP001501920"/>
    </source>
</evidence>
<organism evidence="1 2">
    <name type="scientific">Pygocentrus nattereri</name>
    <name type="common">Red-bellied piranha</name>
    <dbReference type="NCBI Taxonomy" id="42514"/>
    <lineage>
        <taxon>Eukaryota</taxon>
        <taxon>Metazoa</taxon>
        <taxon>Chordata</taxon>
        <taxon>Craniata</taxon>
        <taxon>Vertebrata</taxon>
        <taxon>Euteleostomi</taxon>
        <taxon>Actinopterygii</taxon>
        <taxon>Neopterygii</taxon>
        <taxon>Teleostei</taxon>
        <taxon>Ostariophysi</taxon>
        <taxon>Characiformes</taxon>
        <taxon>Characoidei</taxon>
        <taxon>Pygocentrus</taxon>
    </lineage>
</organism>
<dbReference type="AlphaFoldDB" id="A0AAR2JAH4"/>
<evidence type="ECO:0000313" key="1">
    <source>
        <dbReference type="Ensembl" id="ENSPNAP00000048935.1"/>
    </source>
</evidence>
<protein>
    <submittedName>
        <fullName evidence="1">Uncharacterized protein</fullName>
    </submittedName>
</protein>
<sequence length="51" mass="5501">MSRVPDLWGLPPSTAVSCVSRSKAFFSTNSTEALSSPFCTSREKCSFGLNL</sequence>